<accession>A0A7J0C4G9</accession>
<comment type="caution">
    <text evidence="1">The sequence shown here is derived from an EMBL/GenBank/DDBJ whole genome shotgun (WGS) entry which is preliminary data.</text>
</comment>
<name>A0A7J0C4G9_9ACTN</name>
<dbReference type="EMBL" id="BLWC01000001">
    <property type="protein sequence ID" value="GFM97298.1"/>
    <property type="molecule type" value="Genomic_DNA"/>
</dbReference>
<reference evidence="1 2" key="1">
    <citation type="submission" date="2020-05" db="EMBL/GenBank/DDBJ databases">
        <title>Whole genome shotgun sequence of Streptomyces fulvorobeus NBRC 15897.</title>
        <authorList>
            <person name="Komaki H."/>
            <person name="Tamura T."/>
        </authorList>
    </citation>
    <scope>NUCLEOTIDE SEQUENCE [LARGE SCALE GENOMIC DNA]</scope>
    <source>
        <strain evidence="1 2">NBRC 15897</strain>
    </source>
</reference>
<evidence type="ECO:0000313" key="1">
    <source>
        <dbReference type="EMBL" id="GFM97298.1"/>
    </source>
</evidence>
<dbReference type="AlphaFoldDB" id="A0A7J0C4G9"/>
<dbReference type="Proteomes" id="UP000498980">
    <property type="component" value="Unassembled WGS sequence"/>
</dbReference>
<protein>
    <submittedName>
        <fullName evidence="1">Uncharacterized protein</fullName>
    </submittedName>
</protein>
<gene>
    <name evidence="1" type="ORF">Sfulv_21090</name>
</gene>
<proteinExistence type="predicted"/>
<organism evidence="1 2">
    <name type="scientific">Streptomyces fulvorobeus</name>
    <dbReference type="NCBI Taxonomy" id="284028"/>
    <lineage>
        <taxon>Bacteria</taxon>
        <taxon>Bacillati</taxon>
        <taxon>Actinomycetota</taxon>
        <taxon>Actinomycetes</taxon>
        <taxon>Kitasatosporales</taxon>
        <taxon>Streptomycetaceae</taxon>
        <taxon>Streptomyces</taxon>
    </lineage>
</organism>
<evidence type="ECO:0000313" key="2">
    <source>
        <dbReference type="Proteomes" id="UP000498980"/>
    </source>
</evidence>
<sequence length="98" mass="10031">MPVAGDGVGVDLPVVEGEEPGGEAVLRLPVVAADRVAALAQRGRGQQALVGELGEALADQQPVGGGPAPGERWATLSVRAGIRRDLRSWPGTVRGCTR</sequence>
<keyword evidence="2" id="KW-1185">Reference proteome</keyword>